<keyword evidence="2" id="KW-0808">Transferase</keyword>
<dbReference type="KEGG" id="drg:H9K76_09680"/>
<dbReference type="SUPFAM" id="SSF55729">
    <property type="entry name" value="Acyl-CoA N-acyltransferases (Nat)"/>
    <property type="match status" value="1"/>
</dbReference>
<evidence type="ECO:0000313" key="2">
    <source>
        <dbReference type="EMBL" id="QNN59031.1"/>
    </source>
</evidence>
<evidence type="ECO:0000313" key="3">
    <source>
        <dbReference type="Proteomes" id="UP000515811"/>
    </source>
</evidence>
<proteinExistence type="predicted"/>
<protein>
    <submittedName>
        <fullName evidence="2">GNAT family N-acetyltransferase</fullName>
    </submittedName>
</protein>
<gene>
    <name evidence="2" type="ORF">H9K76_09680</name>
</gene>
<dbReference type="GO" id="GO:0016747">
    <property type="term" value="F:acyltransferase activity, transferring groups other than amino-acyl groups"/>
    <property type="evidence" value="ECO:0007669"/>
    <property type="project" value="InterPro"/>
</dbReference>
<keyword evidence="3" id="KW-1185">Reference proteome</keyword>
<dbReference type="EMBL" id="CP060714">
    <property type="protein sequence ID" value="QNN59031.1"/>
    <property type="molecule type" value="Genomic_DNA"/>
</dbReference>
<accession>A0A7G9RTV6</accession>
<dbReference type="PROSITE" id="PS51186">
    <property type="entry name" value="GNAT"/>
    <property type="match status" value="1"/>
</dbReference>
<organism evidence="2 3">
    <name type="scientific">Diaphorobacter ruginosibacter</name>
    <dbReference type="NCBI Taxonomy" id="1715720"/>
    <lineage>
        <taxon>Bacteria</taxon>
        <taxon>Pseudomonadati</taxon>
        <taxon>Pseudomonadota</taxon>
        <taxon>Betaproteobacteria</taxon>
        <taxon>Burkholderiales</taxon>
        <taxon>Comamonadaceae</taxon>
        <taxon>Diaphorobacter</taxon>
    </lineage>
</organism>
<dbReference type="CDD" id="cd04301">
    <property type="entry name" value="NAT_SF"/>
    <property type="match status" value="1"/>
</dbReference>
<dbReference type="InterPro" id="IPR000182">
    <property type="entry name" value="GNAT_dom"/>
</dbReference>
<name>A0A7G9RTV6_9BURK</name>
<feature type="domain" description="N-acetyltransferase" evidence="1">
    <location>
        <begin position="14"/>
        <end position="166"/>
    </location>
</feature>
<sequence length="166" mass="19018">MRSDIAPRLCVGNLLLRAAMPEDDAFLRTLYRSVRQAELAQTQWPEEAIAAFCDSQFTLQDRHYRAHYPHARFFVIEDSGERLGRIYVSDAPDMLRLMEFSLIAQARGRGHGKTLLAWLTTLADASGRTVGLHVEPDNPARLLYERFGFIPLERSGVYLEMRRPPQ</sequence>
<dbReference type="RefSeq" id="WP_187599900.1">
    <property type="nucleotide sequence ID" value="NZ_CP060714.1"/>
</dbReference>
<dbReference type="Pfam" id="PF00583">
    <property type="entry name" value="Acetyltransf_1"/>
    <property type="match status" value="1"/>
</dbReference>
<dbReference type="AlphaFoldDB" id="A0A7G9RTV6"/>
<dbReference type="Gene3D" id="3.40.630.30">
    <property type="match status" value="1"/>
</dbReference>
<dbReference type="Proteomes" id="UP000515811">
    <property type="component" value="Chromosome"/>
</dbReference>
<evidence type="ECO:0000259" key="1">
    <source>
        <dbReference type="PROSITE" id="PS51186"/>
    </source>
</evidence>
<dbReference type="InterPro" id="IPR016181">
    <property type="entry name" value="Acyl_CoA_acyltransferase"/>
</dbReference>
<reference evidence="2 3" key="1">
    <citation type="submission" date="2020-08" db="EMBL/GenBank/DDBJ databases">
        <title>Genome sequence of Diaphorobacter ruginosibacter DSM 27467T.</title>
        <authorList>
            <person name="Hyun D.-W."/>
            <person name="Bae J.-W."/>
        </authorList>
    </citation>
    <scope>NUCLEOTIDE SEQUENCE [LARGE SCALE GENOMIC DNA]</scope>
    <source>
        <strain evidence="2 3">DSM 27467</strain>
    </source>
</reference>